<proteinExistence type="predicted"/>
<dbReference type="AlphaFoldDB" id="A0A1L9V630"/>
<sequence>MSDQPNSSAPGPSTGRPLLFDDANVHNLNASLLYINSLPVEQRYDRYLQILNDLLSSSKRNDAETARARDRAQESQSREPSVYPKRPEAPVEVPSNAPQRALDYENKMTAAQQAIIRVWGESNTAKLWCYATNLNIARGICRLVNTGLSFESAVRALNRVVFERLTAKPHRGRQTKTPAAVDFYNAAKSPDREEVTTEEAREHRFVFGSNGIIIPAIFASSLPPAAGEEAQVLESTEGPDVNDNTIEGKGNGESAVGTPAPSEPTGQTGATVDTPMPTLESEIRATPNMPVGADENELPSSPTLVAGYKRDICSAFGPESHASEYNKKPTIHRFEQANIEDQQIPVVDSATPSQNYQFVLETFHDQQDSSETQNTSIVGYTSESADEEPDRENEVKSHQEDDENDAGLNAQVDEVSHTVLSRTISQCVEWECPVVNGQLHLVFGNDRAMRHEFIRRWENRAEEAAKSILLYSVHLFLPSKPIVILQPSRVVIDPSPPRLAISHILFKKRELSSVAVDKNSAELLLLLLSCTSLPATLDVTMYRVSKTLYQEAKTKSALKGIVFENAASCNLFG</sequence>
<gene>
    <name evidence="2" type="ORF">ASPGLDRAFT_29839</name>
</gene>
<keyword evidence="3" id="KW-1185">Reference proteome</keyword>
<organism evidence="2 3">
    <name type="scientific">Aspergillus glaucus CBS 516.65</name>
    <dbReference type="NCBI Taxonomy" id="1160497"/>
    <lineage>
        <taxon>Eukaryota</taxon>
        <taxon>Fungi</taxon>
        <taxon>Dikarya</taxon>
        <taxon>Ascomycota</taxon>
        <taxon>Pezizomycotina</taxon>
        <taxon>Eurotiomycetes</taxon>
        <taxon>Eurotiomycetidae</taxon>
        <taxon>Eurotiales</taxon>
        <taxon>Aspergillaceae</taxon>
        <taxon>Aspergillus</taxon>
        <taxon>Aspergillus subgen. Aspergillus</taxon>
    </lineage>
</organism>
<evidence type="ECO:0000256" key="1">
    <source>
        <dbReference type="SAM" id="MobiDB-lite"/>
    </source>
</evidence>
<reference evidence="3" key="1">
    <citation type="journal article" date="2017" name="Genome Biol.">
        <title>Comparative genomics reveals high biological diversity and specific adaptations in the industrially and medically important fungal genus Aspergillus.</title>
        <authorList>
            <person name="de Vries R.P."/>
            <person name="Riley R."/>
            <person name="Wiebenga A."/>
            <person name="Aguilar-Osorio G."/>
            <person name="Amillis S."/>
            <person name="Uchima C.A."/>
            <person name="Anderluh G."/>
            <person name="Asadollahi M."/>
            <person name="Askin M."/>
            <person name="Barry K."/>
            <person name="Battaglia E."/>
            <person name="Bayram O."/>
            <person name="Benocci T."/>
            <person name="Braus-Stromeyer S.A."/>
            <person name="Caldana C."/>
            <person name="Canovas D."/>
            <person name="Cerqueira G.C."/>
            <person name="Chen F."/>
            <person name="Chen W."/>
            <person name="Choi C."/>
            <person name="Clum A."/>
            <person name="Dos Santos R.A."/>
            <person name="Damasio A.R."/>
            <person name="Diallinas G."/>
            <person name="Emri T."/>
            <person name="Fekete E."/>
            <person name="Flipphi M."/>
            <person name="Freyberg S."/>
            <person name="Gallo A."/>
            <person name="Gournas C."/>
            <person name="Habgood R."/>
            <person name="Hainaut M."/>
            <person name="Harispe M.L."/>
            <person name="Henrissat B."/>
            <person name="Hilden K.S."/>
            <person name="Hope R."/>
            <person name="Hossain A."/>
            <person name="Karabika E."/>
            <person name="Karaffa L."/>
            <person name="Karanyi Z."/>
            <person name="Krasevec N."/>
            <person name="Kuo A."/>
            <person name="Kusch H."/>
            <person name="LaButti K."/>
            <person name="Lagendijk E.L."/>
            <person name="Lapidus A."/>
            <person name="Levasseur A."/>
            <person name="Lindquist E."/>
            <person name="Lipzen A."/>
            <person name="Logrieco A.F."/>
            <person name="MacCabe A."/>
            <person name="Maekelae M.R."/>
            <person name="Malavazi I."/>
            <person name="Melin P."/>
            <person name="Meyer V."/>
            <person name="Mielnichuk N."/>
            <person name="Miskei M."/>
            <person name="Molnar A.P."/>
            <person name="Mule G."/>
            <person name="Ngan C.Y."/>
            <person name="Orejas M."/>
            <person name="Orosz E."/>
            <person name="Ouedraogo J.P."/>
            <person name="Overkamp K.M."/>
            <person name="Park H.-S."/>
            <person name="Perrone G."/>
            <person name="Piumi F."/>
            <person name="Punt P.J."/>
            <person name="Ram A.F."/>
            <person name="Ramon A."/>
            <person name="Rauscher S."/>
            <person name="Record E."/>
            <person name="Riano-Pachon D.M."/>
            <person name="Robert V."/>
            <person name="Roehrig J."/>
            <person name="Ruller R."/>
            <person name="Salamov A."/>
            <person name="Salih N.S."/>
            <person name="Samson R.A."/>
            <person name="Sandor E."/>
            <person name="Sanguinetti M."/>
            <person name="Schuetze T."/>
            <person name="Sepcic K."/>
            <person name="Shelest E."/>
            <person name="Sherlock G."/>
            <person name="Sophianopoulou V."/>
            <person name="Squina F.M."/>
            <person name="Sun H."/>
            <person name="Susca A."/>
            <person name="Todd R.B."/>
            <person name="Tsang A."/>
            <person name="Unkles S.E."/>
            <person name="van de Wiele N."/>
            <person name="van Rossen-Uffink D."/>
            <person name="Oliveira J.V."/>
            <person name="Vesth T.C."/>
            <person name="Visser J."/>
            <person name="Yu J.-H."/>
            <person name="Zhou M."/>
            <person name="Andersen M.R."/>
            <person name="Archer D.B."/>
            <person name="Baker S.E."/>
            <person name="Benoit I."/>
            <person name="Brakhage A.A."/>
            <person name="Braus G.H."/>
            <person name="Fischer R."/>
            <person name="Frisvad J.C."/>
            <person name="Goldman G.H."/>
            <person name="Houbraken J."/>
            <person name="Oakley B."/>
            <person name="Pocsi I."/>
            <person name="Scazzocchio C."/>
            <person name="Seiboth B."/>
            <person name="vanKuyk P.A."/>
            <person name="Wortman J."/>
            <person name="Dyer P.S."/>
            <person name="Grigoriev I.V."/>
        </authorList>
    </citation>
    <scope>NUCLEOTIDE SEQUENCE [LARGE SCALE GENOMIC DNA]</scope>
    <source>
        <strain evidence="3">CBS 516.65</strain>
    </source>
</reference>
<dbReference type="GeneID" id="34460152"/>
<feature type="compositionally biased region" description="Basic and acidic residues" evidence="1">
    <location>
        <begin position="60"/>
        <end position="77"/>
    </location>
</feature>
<dbReference type="OrthoDB" id="10497060at2759"/>
<evidence type="ECO:0000313" key="3">
    <source>
        <dbReference type="Proteomes" id="UP000184300"/>
    </source>
</evidence>
<dbReference type="EMBL" id="KV878918">
    <property type="protein sequence ID" value="OJJ79383.1"/>
    <property type="molecule type" value="Genomic_DNA"/>
</dbReference>
<protein>
    <submittedName>
        <fullName evidence="2">Uncharacterized protein</fullName>
    </submittedName>
</protein>
<dbReference type="VEuPathDB" id="FungiDB:ASPGLDRAFT_29839"/>
<feature type="region of interest" description="Disordered" evidence="1">
    <location>
        <begin position="381"/>
        <end position="409"/>
    </location>
</feature>
<feature type="region of interest" description="Disordered" evidence="1">
    <location>
        <begin position="60"/>
        <end position="96"/>
    </location>
</feature>
<dbReference type="Proteomes" id="UP000184300">
    <property type="component" value="Unassembled WGS sequence"/>
</dbReference>
<evidence type="ECO:0000313" key="2">
    <source>
        <dbReference type="EMBL" id="OJJ79383.1"/>
    </source>
</evidence>
<feature type="region of interest" description="Disordered" evidence="1">
    <location>
        <begin position="228"/>
        <end position="275"/>
    </location>
</feature>
<dbReference type="RefSeq" id="XP_022396081.1">
    <property type="nucleotide sequence ID" value="XM_022543891.1"/>
</dbReference>
<accession>A0A1L9V630</accession>
<name>A0A1L9V630_ASPGL</name>